<dbReference type="AlphaFoldDB" id="A0AAJ4PAT6"/>
<dbReference type="PANTHER" id="PTHR37293:SF5">
    <property type="entry name" value="DNA REPLICATION PROTEIN"/>
    <property type="match status" value="1"/>
</dbReference>
<dbReference type="InterPro" id="IPR006343">
    <property type="entry name" value="DnaB/C_C"/>
</dbReference>
<evidence type="ECO:0000313" key="5">
    <source>
        <dbReference type="Proteomes" id="UP000826802"/>
    </source>
</evidence>
<dbReference type="InterPro" id="IPR053162">
    <property type="entry name" value="DnaD"/>
</dbReference>
<evidence type="ECO:0000256" key="2">
    <source>
        <dbReference type="SAM" id="MobiDB-lite"/>
    </source>
</evidence>
<gene>
    <name evidence="4" type="ORF">KYI11_10920</name>
</gene>
<evidence type="ECO:0000256" key="1">
    <source>
        <dbReference type="ARBA" id="ARBA00093462"/>
    </source>
</evidence>
<sequence length="317" mass="36286">MTKNKNTIKSNITGYGLVFKNVMTDTSIDIEAKGLYAYLSSYAGSSESAYPSVELICGQLKISEKRFKKYRKQLEDAGYLTIKRHRTTNGFSNNVYTINHQSVSGQNVTVTNDTDKEVVSGQNVSEQIVTEQNVGKQIVSEQNVGTKNNSLKNNSLKNNIVKNNTTTNNTSKVAVVENEQFKNLYNFFEQNINMHQAIKVANFISDDLEKFGFDLVMYAMEQALLNNKTHYGYIQGVLRRCEAENVTTREQAELKAKQKKNSYNNNQPKEMTPEWIKNEKQTHDKKEDDMTPEELEAYRKQVKEELSSLWEDDKQHA</sequence>
<dbReference type="RefSeq" id="WP_219502950.1">
    <property type="nucleotide sequence ID" value="NZ_CP079981.1"/>
</dbReference>
<reference evidence="4 5" key="1">
    <citation type="submission" date="2021-07" db="EMBL/GenBank/DDBJ databases">
        <title>Prevalence and characterization of methicillin-resistant Macrococcus spp. in food producing animals and meat in Switzerland in 2019.</title>
        <authorList>
            <person name="Keller J.E."/>
            <person name="Schwendener S."/>
            <person name="Neuenschwander J."/>
            <person name="Overesch G."/>
            <person name="Perreten V."/>
        </authorList>
    </citation>
    <scope>NUCLEOTIDE SEQUENCE [LARGE SCALE GENOMIC DNA]</scope>
    <source>
        <strain evidence="4 5">19Msa0936</strain>
    </source>
</reference>
<accession>A0AAJ4PAT6</accession>
<keyword evidence="5" id="KW-1185">Reference proteome</keyword>
<dbReference type="Pfam" id="PF13730">
    <property type="entry name" value="HTH_36"/>
    <property type="match status" value="1"/>
</dbReference>
<evidence type="ECO:0000259" key="3">
    <source>
        <dbReference type="Pfam" id="PF07261"/>
    </source>
</evidence>
<dbReference type="PANTHER" id="PTHR37293">
    <property type="entry name" value="PHAGE REPLICATION PROTEIN-RELATED"/>
    <property type="match status" value="1"/>
</dbReference>
<dbReference type="Pfam" id="PF07261">
    <property type="entry name" value="DnaB_2"/>
    <property type="match status" value="1"/>
</dbReference>
<feature type="region of interest" description="Disordered" evidence="2">
    <location>
        <begin position="252"/>
        <end position="295"/>
    </location>
</feature>
<dbReference type="EMBL" id="CP079981">
    <property type="protein sequence ID" value="QYA42095.1"/>
    <property type="molecule type" value="Genomic_DNA"/>
</dbReference>
<dbReference type="NCBIfam" id="TIGR01446">
    <property type="entry name" value="DnaD_dom"/>
    <property type="match status" value="1"/>
</dbReference>
<protein>
    <submittedName>
        <fullName evidence="4">DnaD domain protein</fullName>
    </submittedName>
</protein>
<feature type="compositionally biased region" description="Basic and acidic residues" evidence="2">
    <location>
        <begin position="276"/>
        <end position="289"/>
    </location>
</feature>
<dbReference type="Proteomes" id="UP000826802">
    <property type="component" value="Chromosome"/>
</dbReference>
<organism evidence="4 5">
    <name type="scientific">Macrococcoides bohemicum</name>
    <dbReference type="NCBI Taxonomy" id="1903056"/>
    <lineage>
        <taxon>Bacteria</taxon>
        <taxon>Bacillati</taxon>
        <taxon>Bacillota</taxon>
        <taxon>Bacilli</taxon>
        <taxon>Bacillales</taxon>
        <taxon>Staphylococcaceae</taxon>
        <taxon>Macrococcoides</taxon>
    </lineage>
</organism>
<comment type="similarity">
    <text evidence="1">Belongs to the DnaB/DnaD family.</text>
</comment>
<evidence type="ECO:0000313" key="4">
    <source>
        <dbReference type="EMBL" id="QYA42095.1"/>
    </source>
</evidence>
<name>A0AAJ4PAT6_9STAP</name>
<proteinExistence type="inferred from homology"/>
<feature type="domain" description="DnaB/C C-terminal" evidence="3">
    <location>
        <begin position="185"/>
        <end position="253"/>
    </location>
</feature>